<dbReference type="Pfam" id="PF00083">
    <property type="entry name" value="Sugar_tr"/>
    <property type="match status" value="1"/>
</dbReference>
<dbReference type="GO" id="GO:0022857">
    <property type="term" value="F:transmembrane transporter activity"/>
    <property type="evidence" value="ECO:0007669"/>
    <property type="project" value="InterPro"/>
</dbReference>
<feature type="transmembrane region" description="Helical" evidence="5">
    <location>
        <begin position="436"/>
        <end position="458"/>
    </location>
</feature>
<feature type="transmembrane region" description="Helical" evidence="5">
    <location>
        <begin position="27"/>
        <end position="48"/>
    </location>
</feature>
<evidence type="ECO:0000256" key="1">
    <source>
        <dbReference type="ARBA" id="ARBA00004141"/>
    </source>
</evidence>
<sequence length="520" mass="58168">MSSKSMDVDEILTQIGGYGYFQKRQTLILGLVIFVLTFQPLIMVFIGAEVPWRCTSNSTCRHNGTIEPTNSHYEDRCKLNRTDWQYVDKFTSITSEWDLICGREVYASLSQSILFIGWIPGAFLIGRLSDRFGRTKVLFPAAAVVAVSALASSFTHVLWLFLLLRATIGFFQGGTFVILYVLSTEFVGPEHRSLAGTLNWVFFCVSLMVLDGLAYGIRNWRHLSIATSAPALPLILLWWWVPESSRWNLLHNKEKEARKTFAMIAKLNNKSLEIDHLADNNIEEKNDEEPGGIIDLFRPKQQLMKTVILWVAWFTNSMVYYGVTLSSGALGGSLYLNFFLTSLVELPANFFAIWFMDQYKCKLFGLFGRKRALVLGLVLASIFCVVVSVVPQTEGNIGFQAIKILAAVLGKFSISISFCTIYVASVEVLPTIIRNVGLGSMAAFDQFGASIAPFVVLLNKTHPVLPFVLMALTAFVAGFLSWLVLPETLGQHTLETLADRNSEDKQAGLAQETETMDYQF</sequence>
<proteinExistence type="predicted"/>
<evidence type="ECO:0000256" key="2">
    <source>
        <dbReference type="ARBA" id="ARBA00022692"/>
    </source>
</evidence>
<dbReference type="EnsemblMetazoa" id="XM_021037581.2">
    <property type="protein sequence ID" value="XP_020893240.1"/>
    <property type="gene ID" value="LOC110232397"/>
</dbReference>
<keyword evidence="3 5" id="KW-1133">Transmembrane helix</keyword>
<feature type="transmembrane region" description="Helical" evidence="5">
    <location>
        <begin position="223"/>
        <end position="241"/>
    </location>
</feature>
<feature type="transmembrane region" description="Helical" evidence="5">
    <location>
        <begin position="105"/>
        <end position="125"/>
    </location>
</feature>
<dbReference type="GO" id="GO:0016020">
    <property type="term" value="C:membrane"/>
    <property type="evidence" value="ECO:0007669"/>
    <property type="project" value="UniProtKB-SubCell"/>
</dbReference>
<dbReference type="KEGG" id="epa:110232397"/>
<feature type="transmembrane region" description="Helical" evidence="5">
    <location>
        <begin position="160"/>
        <end position="182"/>
    </location>
</feature>
<dbReference type="PANTHER" id="PTHR24064">
    <property type="entry name" value="SOLUTE CARRIER FAMILY 22 MEMBER"/>
    <property type="match status" value="1"/>
</dbReference>
<feature type="transmembrane region" description="Helical" evidence="5">
    <location>
        <begin position="137"/>
        <end position="154"/>
    </location>
</feature>
<evidence type="ECO:0000256" key="3">
    <source>
        <dbReference type="ARBA" id="ARBA00022989"/>
    </source>
</evidence>
<feature type="transmembrane region" description="Helical" evidence="5">
    <location>
        <begin position="402"/>
        <end position="424"/>
    </location>
</feature>
<evidence type="ECO:0000259" key="6">
    <source>
        <dbReference type="PROSITE" id="PS50850"/>
    </source>
</evidence>
<dbReference type="RefSeq" id="XP_020893240.1">
    <property type="nucleotide sequence ID" value="XM_021037581.2"/>
</dbReference>
<dbReference type="InterPro" id="IPR036259">
    <property type="entry name" value="MFS_trans_sf"/>
</dbReference>
<dbReference type="InterPro" id="IPR005828">
    <property type="entry name" value="MFS_sugar_transport-like"/>
</dbReference>
<dbReference type="Gene3D" id="1.20.1250.20">
    <property type="entry name" value="MFS general substrate transporter like domains"/>
    <property type="match status" value="1"/>
</dbReference>
<dbReference type="AlphaFoldDB" id="A0A913WS15"/>
<evidence type="ECO:0000313" key="8">
    <source>
        <dbReference type="Proteomes" id="UP000887567"/>
    </source>
</evidence>
<dbReference type="CDD" id="cd17317">
    <property type="entry name" value="MFS_SLC22"/>
    <property type="match status" value="1"/>
</dbReference>
<dbReference type="Proteomes" id="UP000887567">
    <property type="component" value="Unplaced"/>
</dbReference>
<evidence type="ECO:0000256" key="5">
    <source>
        <dbReference type="SAM" id="Phobius"/>
    </source>
</evidence>
<evidence type="ECO:0000313" key="7">
    <source>
        <dbReference type="EnsemblMetazoa" id="XP_020893240.1"/>
    </source>
</evidence>
<keyword evidence="4 5" id="KW-0472">Membrane</keyword>
<dbReference type="PROSITE" id="PS50850">
    <property type="entry name" value="MFS"/>
    <property type="match status" value="1"/>
</dbReference>
<protein>
    <recommendedName>
        <fullName evidence="6">Major facilitator superfamily (MFS) profile domain-containing protein</fullName>
    </recommendedName>
</protein>
<feature type="transmembrane region" description="Helical" evidence="5">
    <location>
        <begin position="194"/>
        <end position="217"/>
    </location>
</feature>
<dbReference type="OrthoDB" id="5296287at2759"/>
<feature type="transmembrane region" description="Helical" evidence="5">
    <location>
        <begin position="464"/>
        <end position="485"/>
    </location>
</feature>
<feature type="transmembrane region" description="Helical" evidence="5">
    <location>
        <begin position="307"/>
        <end position="323"/>
    </location>
</feature>
<feature type="transmembrane region" description="Helical" evidence="5">
    <location>
        <begin position="372"/>
        <end position="390"/>
    </location>
</feature>
<feature type="transmembrane region" description="Helical" evidence="5">
    <location>
        <begin position="335"/>
        <end position="356"/>
    </location>
</feature>
<name>A0A913WS15_EXADI</name>
<organism evidence="7 8">
    <name type="scientific">Exaiptasia diaphana</name>
    <name type="common">Tropical sea anemone</name>
    <name type="synonym">Aiptasia pulchella</name>
    <dbReference type="NCBI Taxonomy" id="2652724"/>
    <lineage>
        <taxon>Eukaryota</taxon>
        <taxon>Metazoa</taxon>
        <taxon>Cnidaria</taxon>
        <taxon>Anthozoa</taxon>
        <taxon>Hexacorallia</taxon>
        <taxon>Actiniaria</taxon>
        <taxon>Aiptasiidae</taxon>
        <taxon>Exaiptasia</taxon>
    </lineage>
</organism>
<feature type="domain" description="Major facilitator superfamily (MFS) profile" evidence="6">
    <location>
        <begin position="25"/>
        <end position="489"/>
    </location>
</feature>
<keyword evidence="8" id="KW-1185">Reference proteome</keyword>
<evidence type="ECO:0000256" key="4">
    <source>
        <dbReference type="ARBA" id="ARBA00023136"/>
    </source>
</evidence>
<keyword evidence="2 5" id="KW-0812">Transmembrane</keyword>
<dbReference type="OMA" id="WIPGAFI"/>
<reference evidence="7" key="1">
    <citation type="submission" date="2022-11" db="UniProtKB">
        <authorList>
            <consortium name="EnsemblMetazoa"/>
        </authorList>
    </citation>
    <scope>IDENTIFICATION</scope>
</reference>
<dbReference type="GeneID" id="110232397"/>
<dbReference type="InterPro" id="IPR020846">
    <property type="entry name" value="MFS_dom"/>
</dbReference>
<dbReference type="SUPFAM" id="SSF103473">
    <property type="entry name" value="MFS general substrate transporter"/>
    <property type="match status" value="1"/>
</dbReference>
<accession>A0A913WS15</accession>
<comment type="subcellular location">
    <subcellularLocation>
        <location evidence="1">Membrane</location>
        <topology evidence="1">Multi-pass membrane protein</topology>
    </subcellularLocation>
</comment>